<dbReference type="RefSeq" id="WP_338449573.1">
    <property type="nucleotide sequence ID" value="NZ_CP137640.1"/>
</dbReference>
<keyword evidence="2" id="KW-0378">Hydrolase</keyword>
<dbReference type="PANTHER" id="PTHR11575">
    <property type="entry name" value="5'-NUCLEOTIDASE-RELATED"/>
    <property type="match status" value="1"/>
</dbReference>
<dbReference type="InterPro" id="IPR001119">
    <property type="entry name" value="SLH_dom"/>
</dbReference>
<dbReference type="EMBL" id="CP137640">
    <property type="protein sequence ID" value="WVX80642.1"/>
    <property type="molecule type" value="Genomic_DNA"/>
</dbReference>
<organism evidence="4 5">
    <name type="scientific">Niallia oryzisoli</name>
    <dbReference type="NCBI Taxonomy" id="1737571"/>
    <lineage>
        <taxon>Bacteria</taxon>
        <taxon>Bacillati</taxon>
        <taxon>Bacillota</taxon>
        <taxon>Bacilli</taxon>
        <taxon>Bacillales</taxon>
        <taxon>Bacillaceae</taxon>
        <taxon>Niallia</taxon>
    </lineage>
</organism>
<accession>A0ABZ2CAA3</accession>
<feature type="signal peptide" evidence="2">
    <location>
        <begin position="1"/>
        <end position="30"/>
    </location>
</feature>
<protein>
    <submittedName>
        <fullName evidence="4">5'-nucleotidase C-terminal domain-containing protein</fullName>
    </submittedName>
</protein>
<reference evidence="4 5" key="1">
    <citation type="submission" date="2023-10" db="EMBL/GenBank/DDBJ databases">
        <title>Niallia locisalis sp.nov. isolated from a salt pond sample.</title>
        <authorList>
            <person name="Li X.-J."/>
            <person name="Dong L."/>
        </authorList>
    </citation>
    <scope>NUCLEOTIDE SEQUENCE [LARGE SCALE GENOMIC DNA]</scope>
    <source>
        <strain evidence="4 5">DSM 29761</strain>
    </source>
</reference>
<dbReference type="PRINTS" id="PR01607">
    <property type="entry name" value="APYRASEFAMLY"/>
</dbReference>
<dbReference type="Pfam" id="PF02872">
    <property type="entry name" value="5_nucleotid_C"/>
    <property type="match status" value="1"/>
</dbReference>
<dbReference type="SUPFAM" id="SSF55816">
    <property type="entry name" value="5'-nucleotidase (syn. UDP-sugar hydrolase), C-terminal domain"/>
    <property type="match status" value="1"/>
</dbReference>
<evidence type="ECO:0000256" key="1">
    <source>
        <dbReference type="ARBA" id="ARBA00022729"/>
    </source>
</evidence>
<keyword evidence="5" id="KW-1185">Reference proteome</keyword>
<dbReference type="Proteomes" id="UP001357223">
    <property type="component" value="Chromosome"/>
</dbReference>
<evidence type="ECO:0000313" key="4">
    <source>
        <dbReference type="EMBL" id="WVX80642.1"/>
    </source>
</evidence>
<dbReference type="PANTHER" id="PTHR11575:SF24">
    <property type="entry name" value="5'-NUCLEOTIDASE"/>
    <property type="match status" value="1"/>
</dbReference>
<dbReference type="PROSITE" id="PS51272">
    <property type="entry name" value="SLH"/>
    <property type="match status" value="1"/>
</dbReference>
<dbReference type="Gene3D" id="3.90.780.10">
    <property type="entry name" value="5'-Nucleotidase, C-terminal domain"/>
    <property type="match status" value="1"/>
</dbReference>
<dbReference type="InterPro" id="IPR029052">
    <property type="entry name" value="Metallo-depent_PP-like"/>
</dbReference>
<dbReference type="SUPFAM" id="SSF56300">
    <property type="entry name" value="Metallo-dependent phosphatases"/>
    <property type="match status" value="1"/>
</dbReference>
<dbReference type="Pfam" id="PF00149">
    <property type="entry name" value="Metallophos"/>
    <property type="match status" value="1"/>
</dbReference>
<dbReference type="Gene3D" id="3.60.21.10">
    <property type="match status" value="1"/>
</dbReference>
<evidence type="ECO:0000313" key="5">
    <source>
        <dbReference type="Proteomes" id="UP001357223"/>
    </source>
</evidence>
<proteinExistence type="inferred from homology"/>
<gene>
    <name evidence="4" type="ORF">R4Z09_25925</name>
</gene>
<dbReference type="InterPro" id="IPR008334">
    <property type="entry name" value="5'-Nucleotdase_C"/>
</dbReference>
<feature type="domain" description="SLH" evidence="3">
    <location>
        <begin position="87"/>
        <end position="150"/>
    </location>
</feature>
<dbReference type="PROSITE" id="PS00785">
    <property type="entry name" value="5_NUCLEOTIDASE_1"/>
    <property type="match status" value="1"/>
</dbReference>
<name>A0ABZ2CAA3_9BACI</name>
<dbReference type="InterPro" id="IPR036907">
    <property type="entry name" value="5'-Nucleotdase_C_sf"/>
</dbReference>
<dbReference type="InterPro" id="IPR004843">
    <property type="entry name" value="Calcineurin-like_PHP"/>
</dbReference>
<keyword evidence="1 2" id="KW-0732">Signal</keyword>
<feature type="chain" id="PRO_5044957369" evidence="2">
    <location>
        <begin position="31"/>
        <end position="723"/>
    </location>
</feature>
<evidence type="ECO:0000256" key="2">
    <source>
        <dbReference type="RuleBase" id="RU362119"/>
    </source>
</evidence>
<sequence length="723" mass="77892">MRNKSALYKKFMTTAAAAAVVTSAAAPWAAAVNPFTDVPERYQEAVEFLISTGAKGTTASSFGTYENIKRVDAAVLLANVLGLDIENAADSGFKDVPERAVGAVNALKEAGITNGKSTESFGAQDLITRGELAIWIQKGFDLQEKTTLPFTDVSERYEQAVQALLAHEITQGISKTEFGVHQPAKRGDYAVFLYKAFQAQDNDNFELSIMHTNDTHANVDKVAKKVTAIKEVRAEKPDALLIDAGDVFSGTLYFNEFHGQADLEFMNYVGYDVMTFGNHEFDLGSTPEGHKGLADFISGASFPFVSANIDFTGDSDLAGLFKNEITDKPEEGTIYNGIIKEVEGEKVGIFGLTTEETVDLSSPGSVQFENYIEEAENTVAAFEAEGVNKIVAVTHLGFDDNPEKDNDQLLAEYVDGIDVIVGGHSHTKLDEPVVVAEDENGAAKDPTVIVQAYQYNDYLGTLDVEFDENGRVVGQAGELIKIADKEEDAVAAEMLKEYSDVIAEVKNTSTGAETAVELPNPRLSDEGATVSVRNSETALGNLITDGMLDKAKEYNPDTVIALQNGGGIRAAIDKGDITLGDVLTVLPFGNTLATMELTGAQIVEALEHSVSQAPKESGGFLHVSGMKFTYDSSKAAGSRVVAVEVKNENSTYTALDPEASYAVATNAFTAKGGDGYDVFKEVYEQGLVTDLGYADWENLRDYVAKLKTVNPQIEDRIVDVNKK</sequence>
<keyword evidence="2" id="KW-0547">Nucleotide-binding</keyword>
<evidence type="ECO:0000259" key="3">
    <source>
        <dbReference type="PROSITE" id="PS51272"/>
    </source>
</evidence>
<comment type="similarity">
    <text evidence="2">Belongs to the 5'-nucleotidase family.</text>
</comment>
<dbReference type="Pfam" id="PF00395">
    <property type="entry name" value="SLH"/>
    <property type="match status" value="2"/>
</dbReference>
<dbReference type="InterPro" id="IPR006146">
    <property type="entry name" value="5'-Nucleotdase_CS"/>
</dbReference>
<dbReference type="InterPro" id="IPR006179">
    <property type="entry name" value="5_nucleotidase/apyrase"/>
</dbReference>